<dbReference type="EMBL" id="HBEM01008489">
    <property type="protein sequence ID" value="CAD8440680.1"/>
    <property type="molecule type" value="Transcribed_RNA"/>
</dbReference>
<sequence length="142" mass="15798">MNAFTHREITANDLDQVAMQKGDSSHYTVLITGIPDELDTDEKIRAQLEPKFPGSIAYVKPVKNLTDAAKKVCIASNPALVSPPAHNLANHRPTCLCRWRSFNRQNSRSSRQSTRKVPIRPKIHPPLSNLAVSDYVVTIDIA</sequence>
<evidence type="ECO:0000313" key="2">
    <source>
        <dbReference type="EMBL" id="CAD8440680.1"/>
    </source>
</evidence>
<reference evidence="2" key="1">
    <citation type="submission" date="2021-01" db="EMBL/GenBank/DDBJ databases">
        <authorList>
            <person name="Corre E."/>
            <person name="Pelletier E."/>
            <person name="Niang G."/>
            <person name="Scheremetjew M."/>
            <person name="Finn R."/>
            <person name="Kale V."/>
            <person name="Holt S."/>
            <person name="Cochrane G."/>
            <person name="Meng A."/>
            <person name="Brown T."/>
            <person name="Cohen L."/>
        </authorList>
    </citation>
    <scope>NUCLEOTIDE SEQUENCE</scope>
    <source>
        <strain evidence="2">CCMP2058</strain>
    </source>
</reference>
<proteinExistence type="predicted"/>
<name>A0A6T6T9S0_9EUKA</name>
<dbReference type="AlphaFoldDB" id="A0A6T6T9S0"/>
<dbReference type="EMBL" id="HBEM01008488">
    <property type="protein sequence ID" value="CAD8440678.1"/>
    <property type="molecule type" value="Transcribed_RNA"/>
</dbReference>
<organism evidence="2">
    <name type="scientific">Amorphochlora amoebiformis</name>
    <dbReference type="NCBI Taxonomy" id="1561963"/>
    <lineage>
        <taxon>Eukaryota</taxon>
        <taxon>Sar</taxon>
        <taxon>Rhizaria</taxon>
        <taxon>Cercozoa</taxon>
        <taxon>Chlorarachniophyceae</taxon>
        <taxon>Amorphochlora</taxon>
    </lineage>
</organism>
<protein>
    <submittedName>
        <fullName evidence="2">Uncharacterized protein</fullName>
    </submittedName>
</protein>
<evidence type="ECO:0000313" key="1">
    <source>
        <dbReference type="EMBL" id="CAD8440678.1"/>
    </source>
</evidence>
<gene>
    <name evidence="1" type="ORF">LAMO00422_LOCUS5935</name>
    <name evidence="2" type="ORF">LAMO00422_LOCUS5936</name>
</gene>
<accession>A0A6T6T9S0</accession>